<dbReference type="InterPro" id="IPR001660">
    <property type="entry name" value="SAM"/>
</dbReference>
<sequence length="134" mass="15373">ICCHQNRDPVVWTCHRVMKWIRDIDLKEFADNLQGKGVHGAVIALDPSFDTDALAKALGIPNNKHMLHRHLYEEMKSLSVPPRCAKITNVLFIKYGALKFEDLIEIQTLLSLFKIKIEGCQTVYKRFLLSVLII</sequence>
<feature type="domain" description="SAM" evidence="1">
    <location>
        <begin position="10"/>
        <end position="67"/>
    </location>
</feature>
<dbReference type="PANTHER" id="PTHR12776">
    <property type="entry name" value="KAZRIN-RELATED"/>
    <property type="match status" value="1"/>
</dbReference>
<dbReference type="SUPFAM" id="SSF47769">
    <property type="entry name" value="SAM/Pointed domain"/>
    <property type="match status" value="1"/>
</dbReference>
<accession>A0A8C7WT37</accession>
<evidence type="ECO:0000313" key="2">
    <source>
        <dbReference type="Ensembl" id="ENSOSIP00000002781.1"/>
    </source>
</evidence>
<dbReference type="Ensembl" id="ENSOSIT00000002987.1">
    <property type="protein sequence ID" value="ENSOSIP00000002781.1"/>
    <property type="gene ID" value="ENSOSIG00000001726.1"/>
</dbReference>
<reference evidence="2" key="1">
    <citation type="submission" date="2025-08" db="UniProtKB">
        <authorList>
            <consortium name="Ensembl"/>
        </authorList>
    </citation>
    <scope>IDENTIFICATION</scope>
</reference>
<dbReference type="GeneTree" id="ENSGT00940000154570"/>
<dbReference type="InterPro" id="IPR037614">
    <property type="entry name" value="Kazrin"/>
</dbReference>
<dbReference type="AlphaFoldDB" id="A0A8C7WT37"/>
<protein>
    <recommendedName>
        <fullName evidence="1">SAM domain-containing protein</fullName>
    </recommendedName>
</protein>
<keyword evidence="3" id="KW-1185">Reference proteome</keyword>
<dbReference type="Proteomes" id="UP000694383">
    <property type="component" value="Unplaced"/>
</dbReference>
<dbReference type="InterPro" id="IPR013761">
    <property type="entry name" value="SAM/pointed_sf"/>
</dbReference>
<evidence type="ECO:0000259" key="1">
    <source>
        <dbReference type="Pfam" id="PF07647"/>
    </source>
</evidence>
<organism evidence="2 3">
    <name type="scientific">Oryzias sinensis</name>
    <name type="common">Chinese medaka</name>
    <dbReference type="NCBI Taxonomy" id="183150"/>
    <lineage>
        <taxon>Eukaryota</taxon>
        <taxon>Metazoa</taxon>
        <taxon>Chordata</taxon>
        <taxon>Craniata</taxon>
        <taxon>Vertebrata</taxon>
        <taxon>Euteleostomi</taxon>
        <taxon>Actinopterygii</taxon>
        <taxon>Neopterygii</taxon>
        <taxon>Teleostei</taxon>
        <taxon>Neoteleostei</taxon>
        <taxon>Acanthomorphata</taxon>
        <taxon>Ovalentaria</taxon>
        <taxon>Atherinomorphae</taxon>
        <taxon>Beloniformes</taxon>
        <taxon>Adrianichthyidae</taxon>
        <taxon>Oryziinae</taxon>
        <taxon>Oryzias</taxon>
    </lineage>
</organism>
<evidence type="ECO:0000313" key="3">
    <source>
        <dbReference type="Proteomes" id="UP000694383"/>
    </source>
</evidence>
<proteinExistence type="predicted"/>
<name>A0A8C7WT37_9TELE</name>
<reference evidence="2" key="2">
    <citation type="submission" date="2025-09" db="UniProtKB">
        <authorList>
            <consortium name="Ensembl"/>
        </authorList>
    </citation>
    <scope>IDENTIFICATION</scope>
</reference>
<dbReference type="PANTHER" id="PTHR12776:SF2">
    <property type="entry name" value="KAZRIN ISOFORM X1"/>
    <property type="match status" value="1"/>
</dbReference>
<dbReference type="Pfam" id="PF07647">
    <property type="entry name" value="SAM_2"/>
    <property type="match status" value="1"/>
</dbReference>
<dbReference type="Gene3D" id="1.10.150.50">
    <property type="entry name" value="Transcription Factor, Ets-1"/>
    <property type="match status" value="1"/>
</dbReference>